<name>K5W4T9_PHACS</name>
<dbReference type="Proteomes" id="UP000008370">
    <property type="component" value="Unassembled WGS sequence"/>
</dbReference>
<dbReference type="EMBL" id="JH930469">
    <property type="protein sequence ID" value="EKM58903.1"/>
    <property type="molecule type" value="Genomic_DNA"/>
</dbReference>
<dbReference type="AlphaFoldDB" id="K5W4T9"/>
<dbReference type="InParanoid" id="K5W4T9"/>
<dbReference type="HOGENOM" id="CLU_1993421_0_0_1"/>
<dbReference type="OrthoDB" id="3266275at2759"/>
<reference evidence="1 2" key="1">
    <citation type="journal article" date="2012" name="BMC Genomics">
        <title>Comparative genomics of the white-rot fungi, Phanerochaete carnosa and P. chrysosporium, to elucidate the genetic basis of the distinct wood types they colonize.</title>
        <authorList>
            <person name="Suzuki H."/>
            <person name="MacDonald J."/>
            <person name="Syed K."/>
            <person name="Salamov A."/>
            <person name="Hori C."/>
            <person name="Aerts A."/>
            <person name="Henrissat B."/>
            <person name="Wiebenga A."/>
            <person name="vanKuyk P.A."/>
            <person name="Barry K."/>
            <person name="Lindquist E."/>
            <person name="LaButti K."/>
            <person name="Lapidus A."/>
            <person name="Lucas S."/>
            <person name="Coutinho P."/>
            <person name="Gong Y."/>
            <person name="Samejima M."/>
            <person name="Mahadevan R."/>
            <person name="Abou-Zaid M."/>
            <person name="de Vries R.P."/>
            <person name="Igarashi K."/>
            <person name="Yadav J.S."/>
            <person name="Grigoriev I.V."/>
            <person name="Master E.R."/>
        </authorList>
    </citation>
    <scope>NUCLEOTIDE SEQUENCE [LARGE SCALE GENOMIC DNA]</scope>
    <source>
        <strain evidence="1 2">HHB-10118-sp</strain>
    </source>
</reference>
<gene>
    <name evidence="1" type="ORF">PHACADRAFT_85896</name>
</gene>
<keyword evidence="2" id="KW-1185">Reference proteome</keyword>
<feature type="non-terminal residue" evidence="1">
    <location>
        <position position="125"/>
    </location>
</feature>
<dbReference type="GeneID" id="18920519"/>
<proteinExistence type="predicted"/>
<accession>K5W4T9</accession>
<evidence type="ECO:0000313" key="1">
    <source>
        <dbReference type="EMBL" id="EKM58903.1"/>
    </source>
</evidence>
<organism evidence="1 2">
    <name type="scientific">Phanerochaete carnosa (strain HHB-10118-sp)</name>
    <name type="common">White-rot fungus</name>
    <name type="synonym">Peniophora carnosa</name>
    <dbReference type="NCBI Taxonomy" id="650164"/>
    <lineage>
        <taxon>Eukaryota</taxon>
        <taxon>Fungi</taxon>
        <taxon>Dikarya</taxon>
        <taxon>Basidiomycota</taxon>
        <taxon>Agaricomycotina</taxon>
        <taxon>Agaricomycetes</taxon>
        <taxon>Polyporales</taxon>
        <taxon>Phanerochaetaceae</taxon>
        <taxon>Phanerochaete</taxon>
    </lineage>
</organism>
<protein>
    <submittedName>
        <fullName evidence="1">Uncharacterized protein</fullName>
    </submittedName>
</protein>
<evidence type="ECO:0000313" key="2">
    <source>
        <dbReference type="Proteomes" id="UP000008370"/>
    </source>
</evidence>
<dbReference type="KEGG" id="pco:PHACADRAFT_85896"/>
<dbReference type="RefSeq" id="XP_007391492.1">
    <property type="nucleotide sequence ID" value="XM_007391430.1"/>
</dbReference>
<sequence length="125" mass="14192">LYPPPSAHISTQQGDGKTKIEFFCLVANDFFLSHSIYGPTYRALKEKCEKATSAKERRAAQQVLKKWGFKIKNRMRDVGEIIQGHCNALGETGVGIKSREEIDMSQKNQFTSLWGMYLPKIVQII</sequence>